<accession>B1X3U5</accession>
<dbReference type="GO" id="GO:0035435">
    <property type="term" value="P:phosphate ion transmembrane transport"/>
    <property type="evidence" value="ECO:0007669"/>
    <property type="project" value="InterPro"/>
</dbReference>
<gene>
    <name evidence="5" type="primary">pstB</name>
    <name evidence="5" type="ordered locus">PCC_0163</name>
</gene>
<dbReference type="PROSITE" id="PS50893">
    <property type="entry name" value="ABC_TRANSPORTER_2"/>
    <property type="match status" value="1"/>
</dbReference>
<dbReference type="PANTHER" id="PTHR43423:SF1">
    <property type="entry name" value="ABC TRANSPORTER I FAMILY MEMBER 17"/>
    <property type="match status" value="1"/>
</dbReference>
<keyword evidence="3" id="KW-0067">ATP-binding</keyword>
<keyword evidence="1" id="KW-0813">Transport</keyword>
<reference evidence="5" key="2">
    <citation type="journal article" date="2008" name="Curr. Biol.">
        <title>Chromatophore genome sequence of Paulinella sheds light on acquisition of photosynthesis by eukaryotes.</title>
        <authorList>
            <person name="Nowack E.C.M."/>
            <person name="Melkonian M."/>
            <person name="Gloeckner G."/>
        </authorList>
    </citation>
    <scope>NUCLEOTIDE SEQUENCE [LARGE SCALE GENOMIC DNA]</scope>
</reference>
<dbReference type="InterPro" id="IPR027417">
    <property type="entry name" value="P-loop_NTPase"/>
</dbReference>
<dbReference type="InterPro" id="IPR003439">
    <property type="entry name" value="ABC_transporter-like_ATP-bd"/>
</dbReference>
<name>B1X3U5_PAUCH</name>
<dbReference type="PANTHER" id="PTHR43423">
    <property type="entry name" value="ABC TRANSPORTER I FAMILY MEMBER 17"/>
    <property type="match status" value="1"/>
</dbReference>
<dbReference type="InterPro" id="IPR003593">
    <property type="entry name" value="AAA+_ATPase"/>
</dbReference>
<evidence type="ECO:0000259" key="4">
    <source>
        <dbReference type="PROSITE" id="PS50893"/>
    </source>
</evidence>
<dbReference type="GO" id="GO:0016020">
    <property type="term" value="C:membrane"/>
    <property type="evidence" value="ECO:0007669"/>
    <property type="project" value="InterPro"/>
</dbReference>
<dbReference type="EMBL" id="CP000815">
    <property type="protein sequence ID" value="ACB42614.1"/>
    <property type="molecule type" value="Genomic_DNA"/>
</dbReference>
<keyword evidence="5" id="KW-0934">Plastid</keyword>
<dbReference type="SMART" id="SM00382">
    <property type="entry name" value="AAA"/>
    <property type="match status" value="1"/>
</dbReference>
<dbReference type="GO" id="GO:0016887">
    <property type="term" value="F:ATP hydrolysis activity"/>
    <property type="evidence" value="ECO:0007669"/>
    <property type="project" value="InterPro"/>
</dbReference>
<evidence type="ECO:0000256" key="3">
    <source>
        <dbReference type="ARBA" id="ARBA00022840"/>
    </source>
</evidence>
<dbReference type="InterPro" id="IPR005670">
    <property type="entry name" value="PstB-like"/>
</dbReference>
<sequence>MVEPLILPRQEHKEGPLILPIRQIGIDKTCISIQNFTVRYGKVDIVRDIYCDIPYGKVTAFIGPSGCGKSTMLRSINRMNDLTKGFNTLGRIVYKGQDVYSREVDPVELRRRIGMVFQRPCPLPKRSIYENIAFGPRLNGYIGNLDDLVESSLRKACIWEETKDKLHLEATFLSGGQQQRLCIARTVAVEPDVILMDEPCSSLDPRSGLKVEDLILELKRQYTIIIVTHDMTQAMRVADMTAFFNATPRDDGMGQIGNLIEFEPTKQLFKRPKRVETCEFLTTG</sequence>
<dbReference type="GO" id="GO:0005315">
    <property type="term" value="F:phosphate transmembrane transporter activity"/>
    <property type="evidence" value="ECO:0007669"/>
    <property type="project" value="InterPro"/>
</dbReference>
<dbReference type="RefSeq" id="YP_002048824.1">
    <property type="nucleotide sequence ID" value="NC_011087.1"/>
</dbReference>
<dbReference type="PROSITE" id="PS00211">
    <property type="entry name" value="ABC_TRANSPORTER_1"/>
    <property type="match status" value="1"/>
</dbReference>
<dbReference type="SUPFAM" id="SSF52540">
    <property type="entry name" value="P-loop containing nucleoside triphosphate hydrolases"/>
    <property type="match status" value="1"/>
</dbReference>
<dbReference type="AlphaFoldDB" id="B1X3U5"/>
<dbReference type="GO" id="GO:0005524">
    <property type="term" value="F:ATP binding"/>
    <property type="evidence" value="ECO:0007669"/>
    <property type="project" value="UniProtKB-KW"/>
</dbReference>
<feature type="domain" description="ABC transporter" evidence="4">
    <location>
        <begin position="31"/>
        <end position="272"/>
    </location>
</feature>
<dbReference type="CDD" id="cd03260">
    <property type="entry name" value="ABC_PstB_phosphate_transporter"/>
    <property type="match status" value="1"/>
</dbReference>
<dbReference type="GeneID" id="6481149"/>
<protein>
    <submittedName>
        <fullName evidence="5">Putative phosphate ABC transporter, ATP binding subunit</fullName>
    </submittedName>
</protein>
<proteinExistence type="predicted"/>
<geneLocation type="organellar chromatophore" evidence="5"/>
<dbReference type="Pfam" id="PF00005">
    <property type="entry name" value="ABC_tran"/>
    <property type="match status" value="1"/>
</dbReference>
<evidence type="ECO:0000256" key="2">
    <source>
        <dbReference type="ARBA" id="ARBA00022741"/>
    </source>
</evidence>
<reference evidence="5" key="1">
    <citation type="submission" date="2007-08" db="EMBL/GenBank/DDBJ databases">
        <authorList>
            <person name="Gloeckner G."/>
            <person name="Nowack E."/>
            <person name="Melkonian M."/>
        </authorList>
    </citation>
    <scope>NUCLEOTIDE SEQUENCE</scope>
</reference>
<keyword evidence="2" id="KW-0547">Nucleotide-binding</keyword>
<dbReference type="InterPro" id="IPR017871">
    <property type="entry name" value="ABC_transporter-like_CS"/>
</dbReference>
<evidence type="ECO:0000256" key="1">
    <source>
        <dbReference type="ARBA" id="ARBA00022448"/>
    </source>
</evidence>
<dbReference type="Gene3D" id="3.40.50.300">
    <property type="entry name" value="P-loop containing nucleotide triphosphate hydrolases"/>
    <property type="match status" value="1"/>
</dbReference>
<organism evidence="5">
    <name type="scientific">Paulinella chromatophora</name>
    <dbReference type="NCBI Taxonomy" id="39717"/>
    <lineage>
        <taxon>Eukaryota</taxon>
        <taxon>Sar</taxon>
        <taxon>Rhizaria</taxon>
        <taxon>Cercozoa</taxon>
        <taxon>Imbricatea</taxon>
        <taxon>Silicofilosea</taxon>
        <taxon>Euglyphida</taxon>
        <taxon>Paulinellidae</taxon>
        <taxon>Paulinella</taxon>
    </lineage>
</organism>
<evidence type="ECO:0000313" key="5">
    <source>
        <dbReference type="EMBL" id="ACB42614.1"/>
    </source>
</evidence>